<feature type="compositionally biased region" description="Polar residues" evidence="4">
    <location>
        <begin position="18"/>
        <end position="28"/>
    </location>
</feature>
<dbReference type="EMBL" id="CENE01000003">
    <property type="protein sequence ID" value="CEQ39620.1"/>
    <property type="molecule type" value="Genomic_DNA"/>
</dbReference>
<dbReference type="Pfam" id="PF00787">
    <property type="entry name" value="PX"/>
    <property type="match status" value="1"/>
</dbReference>
<feature type="region of interest" description="Disordered" evidence="4">
    <location>
        <begin position="1"/>
        <end position="55"/>
    </location>
</feature>
<reference evidence="8" key="1">
    <citation type="submission" date="2015-02" db="EMBL/GenBank/DDBJ databases">
        <authorList>
            <person name="Gon?alves P."/>
        </authorList>
    </citation>
    <scope>NUCLEOTIDE SEQUENCE [LARGE SCALE GENOMIC DNA]</scope>
</reference>
<name>A0A0D6EJ21_SPOSA</name>
<dbReference type="PROSITE" id="PS50195">
    <property type="entry name" value="PX"/>
    <property type="match status" value="1"/>
</dbReference>
<dbReference type="SUPFAM" id="SSF64268">
    <property type="entry name" value="PX domain"/>
    <property type="match status" value="1"/>
</dbReference>
<dbReference type="GO" id="GO:0005938">
    <property type="term" value="C:cell cortex"/>
    <property type="evidence" value="ECO:0007669"/>
    <property type="project" value="UniProtKB-ARBA"/>
</dbReference>
<dbReference type="InterPro" id="IPR051228">
    <property type="entry name" value="NADPH_Oxidase/PX-Domain"/>
</dbReference>
<dbReference type="Pfam" id="PF00018">
    <property type="entry name" value="SH3_1"/>
    <property type="match status" value="2"/>
</dbReference>
<dbReference type="Gene3D" id="2.30.30.40">
    <property type="entry name" value="SH3 Domains"/>
    <property type="match status" value="2"/>
</dbReference>
<keyword evidence="1 3" id="KW-0728">SH3 domain</keyword>
<keyword evidence="2" id="KW-0677">Repeat</keyword>
<evidence type="ECO:0000256" key="1">
    <source>
        <dbReference type="ARBA" id="ARBA00022443"/>
    </source>
</evidence>
<evidence type="ECO:0000313" key="8">
    <source>
        <dbReference type="Proteomes" id="UP000243876"/>
    </source>
</evidence>
<dbReference type="PROSITE" id="PS50002">
    <property type="entry name" value="SH3"/>
    <property type="match status" value="2"/>
</dbReference>
<dbReference type="GO" id="GO:0051130">
    <property type="term" value="P:positive regulation of cellular component organization"/>
    <property type="evidence" value="ECO:0007669"/>
    <property type="project" value="UniProtKB-ARBA"/>
</dbReference>
<dbReference type="CDD" id="cd06890">
    <property type="entry name" value="PX_Bem1p"/>
    <property type="match status" value="1"/>
</dbReference>
<feature type="domain" description="SH3" evidence="5">
    <location>
        <begin position="197"/>
        <end position="259"/>
    </location>
</feature>
<dbReference type="PANTHER" id="PTHR15706:SF2">
    <property type="entry name" value="SH3 AND PX DOMAIN-CONTAINING PROTEIN 2A"/>
    <property type="match status" value="1"/>
</dbReference>
<organism evidence="7 8">
    <name type="scientific">Sporidiobolus salmonicolor</name>
    <name type="common">Yeast-like fungus</name>
    <name type="synonym">Sporobolomyces salmonicolor</name>
    <dbReference type="NCBI Taxonomy" id="5005"/>
    <lineage>
        <taxon>Eukaryota</taxon>
        <taxon>Fungi</taxon>
        <taxon>Dikarya</taxon>
        <taxon>Basidiomycota</taxon>
        <taxon>Pucciniomycotina</taxon>
        <taxon>Microbotryomycetes</taxon>
        <taxon>Sporidiobolales</taxon>
        <taxon>Sporidiobolaceae</taxon>
        <taxon>Sporobolomyces</taxon>
    </lineage>
</organism>
<dbReference type="CDD" id="cd11879">
    <property type="entry name" value="SH3_Bem1p_2"/>
    <property type="match status" value="1"/>
</dbReference>
<feature type="domain" description="SH3" evidence="5">
    <location>
        <begin position="53"/>
        <end position="115"/>
    </location>
</feature>
<dbReference type="AlphaFoldDB" id="A0A0D6EJ21"/>
<evidence type="ECO:0000256" key="2">
    <source>
        <dbReference type="ARBA" id="ARBA00022737"/>
    </source>
</evidence>
<feature type="compositionally biased region" description="Low complexity" evidence="4">
    <location>
        <begin position="29"/>
        <end position="47"/>
    </location>
</feature>
<dbReference type="OrthoDB" id="548867at2759"/>
<dbReference type="InterPro" id="IPR001452">
    <property type="entry name" value="SH3_domain"/>
</dbReference>
<dbReference type="InterPro" id="IPR036028">
    <property type="entry name" value="SH3-like_dom_sf"/>
</dbReference>
<protein>
    <submittedName>
        <fullName evidence="7">SPOSA6832_01178-mRNA-1:cds</fullName>
    </submittedName>
</protein>
<dbReference type="InterPro" id="IPR036871">
    <property type="entry name" value="PX_dom_sf"/>
</dbReference>
<dbReference type="Gene3D" id="3.10.20.90">
    <property type="entry name" value="Phosphatidylinositol 3-kinase Catalytic Subunit, Chain A, domain 1"/>
    <property type="match status" value="1"/>
</dbReference>
<feature type="compositionally biased region" description="Gly residues" evidence="4">
    <location>
        <begin position="137"/>
        <end position="158"/>
    </location>
</feature>
<dbReference type="GO" id="GO:0030674">
    <property type="term" value="F:protein-macromolecule adaptor activity"/>
    <property type="evidence" value="ECO:0007669"/>
    <property type="project" value="TreeGrafter"/>
</dbReference>
<dbReference type="SMART" id="SM00326">
    <property type="entry name" value="SH3"/>
    <property type="match status" value="2"/>
</dbReference>
<evidence type="ECO:0000313" key="7">
    <source>
        <dbReference type="EMBL" id="CEQ39620.1"/>
    </source>
</evidence>
<dbReference type="FunFam" id="2.30.30.40:FF:000093">
    <property type="entry name" value="Protein kinase activator Bem1"/>
    <property type="match status" value="1"/>
</dbReference>
<evidence type="ECO:0000256" key="3">
    <source>
        <dbReference type="PROSITE-ProRule" id="PRU00192"/>
    </source>
</evidence>
<dbReference type="GO" id="GO:0043332">
    <property type="term" value="C:mating projection tip"/>
    <property type="evidence" value="ECO:0007669"/>
    <property type="project" value="TreeGrafter"/>
</dbReference>
<dbReference type="InterPro" id="IPR001683">
    <property type="entry name" value="PX_dom"/>
</dbReference>
<evidence type="ECO:0000256" key="4">
    <source>
        <dbReference type="SAM" id="MobiDB-lite"/>
    </source>
</evidence>
<keyword evidence="8" id="KW-1185">Reference proteome</keyword>
<dbReference type="GO" id="GO:1902494">
    <property type="term" value="C:catalytic complex"/>
    <property type="evidence" value="ECO:0007669"/>
    <property type="project" value="UniProtKB-ARBA"/>
</dbReference>
<dbReference type="Proteomes" id="UP000243876">
    <property type="component" value="Unassembled WGS sequence"/>
</dbReference>
<evidence type="ECO:0000259" key="5">
    <source>
        <dbReference type="PROSITE" id="PS50002"/>
    </source>
</evidence>
<feature type="region of interest" description="Disordered" evidence="4">
    <location>
        <begin position="497"/>
        <end position="597"/>
    </location>
</feature>
<dbReference type="PANTHER" id="PTHR15706">
    <property type="entry name" value="SH3 MULTIPLE DOMAIN"/>
    <property type="match status" value="1"/>
</dbReference>
<feature type="region of interest" description="Disordered" evidence="4">
    <location>
        <begin position="121"/>
        <end position="158"/>
    </location>
</feature>
<dbReference type="SUPFAM" id="SSF50044">
    <property type="entry name" value="SH3-domain"/>
    <property type="match status" value="2"/>
</dbReference>
<dbReference type="CDD" id="cd11878">
    <property type="entry name" value="SH3_Bem1p_1"/>
    <property type="match status" value="1"/>
</dbReference>
<proteinExistence type="predicted"/>
<sequence length="728" mass="77425">MKGIRRSLNKDRIGAPTPSASASILPGTSSSRPASKASAPPTFAARPSAPPAPPKRVIRATAAYQARSPQELSFEEGDFFHVVSDEGGDDWFDAANPMTGARGLVPVDRFQVLGRNVRETALQGPQVKKTSMESNSSGGGSGSGGGGSGAAGGGAGGGWKAGAPAGVAAYASIQQNASSIAPSPTNGRPPSASAPKHQPLYGVVQYDFVAERADELDAKRGEPIIVIAQSNHEWFVAKPIGRLGGPGLIPVAFVEIQDMTTGKPVENVEELIRSAVVPKVEEWKKMTAEYKSASIPLGRFDFGSSAAAAASAPPSTSQQLQQPLSSYDQSHVYSHPGQLLSPVDSTRPEDEEGDAYDVRYSYSRERRQYGLVTSASVESFHQEEGSFWFHLRAFFSTGASLVLYRLYQDFYDFQIALMDEFPVEAGRMPGDDGRPAERILPMMPGPTEYEDEVVCAQRVHDLSIYLADLCALPEHIRGSGLMYEFLVPRAGDVEVSPGNVPIEDDASPAPSHGGLENQYGELVDYLDQMDGGGEGAGGGQRQAVGGGDVADQMGKMSLNGGAGYGQDEQHQVYDGQSFSLLPSPSSRSSSFLTAGESQRSYHETYYPQSSLLSQEPLPSPSAAAEPMGTANQNVPFIKIKIFHRNTDDLIAIRVPPTVSHAALLDKVRERLGSDVGNLRYREEVGNANGPPGGGQVVMAGGARLIGINTDEDLERWVRSGLRLVLDGG</sequence>
<accession>A0A0D6EJ21</accession>
<dbReference type="GO" id="GO:0000747">
    <property type="term" value="P:conjugation with cellular fusion"/>
    <property type="evidence" value="ECO:0007669"/>
    <property type="project" value="TreeGrafter"/>
</dbReference>
<feature type="compositionally biased region" description="Gly residues" evidence="4">
    <location>
        <begin position="530"/>
        <end position="548"/>
    </location>
</feature>
<evidence type="ECO:0000259" key="6">
    <source>
        <dbReference type="PROSITE" id="PS50195"/>
    </source>
</evidence>
<dbReference type="InterPro" id="IPR035550">
    <property type="entry name" value="Bem1/Scd2_PX"/>
</dbReference>
<feature type="region of interest" description="Disordered" evidence="4">
    <location>
        <begin position="607"/>
        <end position="626"/>
    </location>
</feature>
<gene>
    <name evidence="7" type="primary">SPOSA6832_01178</name>
</gene>
<feature type="compositionally biased region" description="Low complexity" evidence="4">
    <location>
        <begin position="577"/>
        <end position="592"/>
    </location>
</feature>
<dbReference type="GO" id="GO:0035091">
    <property type="term" value="F:phosphatidylinositol binding"/>
    <property type="evidence" value="ECO:0007669"/>
    <property type="project" value="InterPro"/>
</dbReference>
<dbReference type="SUPFAM" id="SSF54277">
    <property type="entry name" value="CAD &amp; PB1 domains"/>
    <property type="match status" value="1"/>
</dbReference>
<dbReference type="InterPro" id="IPR035548">
    <property type="entry name" value="Bem1/Scd2_SH3_1"/>
</dbReference>
<dbReference type="Gene3D" id="3.30.1520.10">
    <property type="entry name" value="Phox-like domain"/>
    <property type="match status" value="1"/>
</dbReference>
<feature type="region of interest" description="Disordered" evidence="4">
    <location>
        <begin position="178"/>
        <end position="197"/>
    </location>
</feature>
<feature type="domain" description="PX" evidence="6">
    <location>
        <begin position="367"/>
        <end position="493"/>
    </location>
</feature>
<dbReference type="InterPro" id="IPR035549">
    <property type="entry name" value="Bem1/Scd2_SH3_2"/>
</dbReference>
<feature type="compositionally biased region" description="Polar residues" evidence="4">
    <location>
        <begin position="178"/>
        <end position="188"/>
    </location>
</feature>